<sequence>MTVTNFKATLWEGALIANFHSVSVAEAVSTKPTKIKGNKVIFNRVGAGTIKDYSGTVSWDEINTTPIEMTFDKKKYFAFSLDDCDKVQLVADVMAATTAEHAAVLAETYDKDFYITLAGGVKSSNKIGASSSKKDISSKNIYDYIVDLGTILSKNKVPKTDRYVTIDAEILGLLSKDRRFTSNPVVLQNGVVEGQTINGMKVICSEEKPANQIVAHYKGAIGAAKQLDEMEAMRLQNSFADGVRGLCMYGSKVLRDDAIAVLFYNVISTDQVAPTKVEIANTKDNPVNTKEVAGA</sequence>
<gene>
    <name evidence="1" type="ORF">K4H94_07280</name>
</gene>
<evidence type="ECO:0000313" key="2">
    <source>
        <dbReference type="Proteomes" id="UP000775179"/>
    </source>
</evidence>
<proteinExistence type="predicted"/>
<evidence type="ECO:0000313" key="1">
    <source>
        <dbReference type="EMBL" id="MBX7290843.1"/>
    </source>
</evidence>
<dbReference type="AlphaFoldDB" id="A0ABD4RI14"/>
<organism evidence="1 2">
    <name type="scientific">Clostridium chauvoei</name>
    <dbReference type="NCBI Taxonomy" id="46867"/>
    <lineage>
        <taxon>Bacteria</taxon>
        <taxon>Bacillati</taxon>
        <taxon>Bacillota</taxon>
        <taxon>Clostridia</taxon>
        <taxon>Eubacteriales</taxon>
        <taxon>Clostridiaceae</taxon>
        <taxon>Clostridium</taxon>
    </lineage>
</organism>
<accession>A0ABD4RI14</accession>
<protein>
    <submittedName>
        <fullName evidence="1">Uncharacterized protein</fullName>
    </submittedName>
</protein>
<dbReference type="Proteomes" id="UP000775179">
    <property type="component" value="Unassembled WGS sequence"/>
</dbReference>
<reference evidence="1 2" key="1">
    <citation type="submission" date="2021-08" db="EMBL/GenBank/DDBJ databases">
        <title>Genome sequence analysis of Clostridium chauvoei strains of European origin and evaluation of typing options for outbreak investigations.</title>
        <authorList>
            <person name="Abdel-Glil M."/>
            <person name="Thomas P."/>
            <person name="Seyboldt C."/>
        </authorList>
    </citation>
    <scope>NUCLEOTIDE SEQUENCE [LARGE SCALE GENOMIC DNA]</scope>
    <source>
        <strain evidence="1 2">S0260-09</strain>
    </source>
</reference>
<name>A0ABD4RI14_9CLOT</name>
<dbReference type="EMBL" id="JAIFTX010000013">
    <property type="protein sequence ID" value="MBX7290843.1"/>
    <property type="molecule type" value="Genomic_DNA"/>
</dbReference>
<comment type="caution">
    <text evidence="1">The sequence shown here is derived from an EMBL/GenBank/DDBJ whole genome shotgun (WGS) entry which is preliminary data.</text>
</comment>
<dbReference type="RefSeq" id="WP_021876046.1">
    <property type="nucleotide sequence ID" value="NZ_CP018624.1"/>
</dbReference>